<keyword evidence="1" id="KW-0805">Transcription regulation</keyword>
<dbReference type="PANTHER" id="PTHR44688:SF16">
    <property type="entry name" value="DNA-BINDING TRANSCRIPTIONAL ACTIVATOR DEVR_DOSR"/>
    <property type="match status" value="1"/>
</dbReference>
<accession>A0A2A6J9F4</accession>
<evidence type="ECO:0000256" key="3">
    <source>
        <dbReference type="ARBA" id="ARBA00023163"/>
    </source>
</evidence>
<dbReference type="SMART" id="SM00421">
    <property type="entry name" value="HTH_LUXR"/>
    <property type="match status" value="1"/>
</dbReference>
<evidence type="ECO:0000259" key="4">
    <source>
        <dbReference type="PROSITE" id="PS50043"/>
    </source>
</evidence>
<dbReference type="Gene3D" id="1.10.10.10">
    <property type="entry name" value="Winged helix-like DNA-binding domain superfamily/Winged helix DNA-binding domain"/>
    <property type="match status" value="1"/>
</dbReference>
<evidence type="ECO:0000256" key="1">
    <source>
        <dbReference type="ARBA" id="ARBA00023015"/>
    </source>
</evidence>
<evidence type="ECO:0000313" key="6">
    <source>
        <dbReference type="Proteomes" id="UP000220768"/>
    </source>
</evidence>
<dbReference type="GO" id="GO:0006355">
    <property type="term" value="P:regulation of DNA-templated transcription"/>
    <property type="evidence" value="ECO:0007669"/>
    <property type="project" value="InterPro"/>
</dbReference>
<dbReference type="SUPFAM" id="SSF75516">
    <property type="entry name" value="Pheromone-binding domain of LuxR-like quorum-sensing transcription factors"/>
    <property type="match status" value="1"/>
</dbReference>
<dbReference type="SUPFAM" id="SSF46894">
    <property type="entry name" value="C-terminal effector domain of the bipartite response regulators"/>
    <property type="match status" value="1"/>
</dbReference>
<sequence length="239" mass="26804">MGCASVESLCHFRDLREVPAHRQLRNSDLLEQLRKAIDFRYIAVGGLDLEGYHIGRGRSIDTDMPPAYVDTYFGEKLGLSDPLVVQSLERTTPLTEDEAFDILAPSQRLRYLLRSYEIGRRIQIPLSRNGIVYGGVCFTRERPFTASEQELLVFFAEPLHRAITKPLMDRFAAGVLRLTSGELRCLELAGKGLTSEQISDASDYQTETINSYLKSATKKLGAANRAHAIAEAIRRQLIS</sequence>
<reference evidence="5 6" key="1">
    <citation type="submission" date="2017-09" db="EMBL/GenBank/DDBJ databases">
        <title>Comparative genomics of rhizobia isolated from Phaseolus vulgaris in China.</title>
        <authorList>
            <person name="Tong W."/>
        </authorList>
    </citation>
    <scope>NUCLEOTIDE SEQUENCE [LARGE SCALE GENOMIC DNA]</scope>
    <source>
        <strain evidence="5 6">C5</strain>
    </source>
</reference>
<dbReference type="RefSeq" id="WP_097613902.1">
    <property type="nucleotide sequence ID" value="NZ_NWSV01000013.1"/>
</dbReference>
<dbReference type="InterPro" id="IPR005143">
    <property type="entry name" value="TF_LuxR_autoind-bd_dom"/>
</dbReference>
<name>A0A2A6J9F4_9HYPH</name>
<feature type="domain" description="HTH luxR-type" evidence="4">
    <location>
        <begin position="171"/>
        <end position="236"/>
    </location>
</feature>
<gene>
    <name evidence="5" type="ORF">CO666_19790</name>
</gene>
<protein>
    <submittedName>
        <fullName evidence="5">DNA-binding protein</fullName>
    </submittedName>
</protein>
<dbReference type="CDD" id="cd06170">
    <property type="entry name" value="LuxR_C_like"/>
    <property type="match status" value="1"/>
</dbReference>
<dbReference type="GO" id="GO:0003677">
    <property type="term" value="F:DNA binding"/>
    <property type="evidence" value="ECO:0007669"/>
    <property type="project" value="UniProtKB-KW"/>
</dbReference>
<dbReference type="InterPro" id="IPR000792">
    <property type="entry name" value="Tscrpt_reg_LuxR_C"/>
</dbReference>
<evidence type="ECO:0000313" key="5">
    <source>
        <dbReference type="EMBL" id="PDT02503.1"/>
    </source>
</evidence>
<dbReference type="InterPro" id="IPR016032">
    <property type="entry name" value="Sig_transdc_resp-reg_C-effctor"/>
</dbReference>
<dbReference type="PANTHER" id="PTHR44688">
    <property type="entry name" value="DNA-BINDING TRANSCRIPTIONAL ACTIVATOR DEVR_DOSR"/>
    <property type="match status" value="1"/>
</dbReference>
<dbReference type="PROSITE" id="PS50043">
    <property type="entry name" value="HTH_LUXR_2"/>
    <property type="match status" value="1"/>
</dbReference>
<dbReference type="Proteomes" id="UP000220768">
    <property type="component" value="Unassembled WGS sequence"/>
</dbReference>
<dbReference type="Gene3D" id="3.30.450.80">
    <property type="entry name" value="Transcription factor LuxR-like, autoinducer-binding domain"/>
    <property type="match status" value="1"/>
</dbReference>
<dbReference type="InterPro" id="IPR036388">
    <property type="entry name" value="WH-like_DNA-bd_sf"/>
</dbReference>
<dbReference type="InterPro" id="IPR036693">
    <property type="entry name" value="TF_LuxR_autoind-bd_dom_sf"/>
</dbReference>
<keyword evidence="6" id="KW-1185">Reference proteome</keyword>
<dbReference type="Pfam" id="PF03472">
    <property type="entry name" value="Autoind_bind"/>
    <property type="match status" value="1"/>
</dbReference>
<evidence type="ECO:0000256" key="2">
    <source>
        <dbReference type="ARBA" id="ARBA00023125"/>
    </source>
</evidence>
<keyword evidence="2 5" id="KW-0238">DNA-binding</keyword>
<keyword evidence="3" id="KW-0804">Transcription</keyword>
<dbReference type="Pfam" id="PF00196">
    <property type="entry name" value="GerE"/>
    <property type="match status" value="1"/>
</dbReference>
<proteinExistence type="predicted"/>
<dbReference type="AlphaFoldDB" id="A0A2A6J9F4"/>
<dbReference type="EMBL" id="NWSV01000013">
    <property type="protein sequence ID" value="PDT02503.1"/>
    <property type="molecule type" value="Genomic_DNA"/>
</dbReference>
<comment type="caution">
    <text evidence="5">The sequence shown here is derived from an EMBL/GenBank/DDBJ whole genome shotgun (WGS) entry which is preliminary data.</text>
</comment>
<organism evidence="5 6">
    <name type="scientific">Rhizobium chutanense</name>
    <dbReference type="NCBI Taxonomy" id="2035448"/>
    <lineage>
        <taxon>Bacteria</taxon>
        <taxon>Pseudomonadati</taxon>
        <taxon>Pseudomonadota</taxon>
        <taxon>Alphaproteobacteria</taxon>
        <taxon>Hyphomicrobiales</taxon>
        <taxon>Rhizobiaceae</taxon>
        <taxon>Rhizobium/Agrobacterium group</taxon>
        <taxon>Rhizobium</taxon>
    </lineage>
</organism>